<comment type="subcellular location">
    <subcellularLocation>
        <location evidence="1">Membrane</location>
        <topology evidence="1">Multi-pass membrane protein</topology>
    </subcellularLocation>
</comment>
<evidence type="ECO:0000313" key="9">
    <source>
        <dbReference type="Proteomes" id="UP001152320"/>
    </source>
</evidence>
<dbReference type="AlphaFoldDB" id="A0A9Q1HEZ7"/>
<feature type="compositionally biased region" description="Basic and acidic residues" evidence="6">
    <location>
        <begin position="13"/>
        <end position="24"/>
    </location>
</feature>
<dbReference type="Proteomes" id="UP001152320">
    <property type="component" value="Chromosome 2"/>
</dbReference>
<evidence type="ECO:0000256" key="4">
    <source>
        <dbReference type="ARBA" id="ARBA00022989"/>
    </source>
</evidence>
<dbReference type="GO" id="GO:0022857">
    <property type="term" value="F:transmembrane transporter activity"/>
    <property type="evidence" value="ECO:0007669"/>
    <property type="project" value="InterPro"/>
</dbReference>
<keyword evidence="5 7" id="KW-0472">Membrane</keyword>
<proteinExistence type="inferred from homology"/>
<keyword evidence="3 7" id="KW-0812">Transmembrane</keyword>
<dbReference type="GO" id="GO:0016020">
    <property type="term" value="C:membrane"/>
    <property type="evidence" value="ECO:0007669"/>
    <property type="project" value="UniProtKB-SubCell"/>
</dbReference>
<feature type="transmembrane region" description="Helical" evidence="7">
    <location>
        <begin position="113"/>
        <end position="132"/>
    </location>
</feature>
<evidence type="ECO:0000256" key="7">
    <source>
        <dbReference type="SAM" id="Phobius"/>
    </source>
</evidence>
<dbReference type="OrthoDB" id="6105564at2759"/>
<dbReference type="InterPro" id="IPR006043">
    <property type="entry name" value="NCS2"/>
</dbReference>
<dbReference type="PANTHER" id="PTHR11119">
    <property type="entry name" value="XANTHINE-URACIL / VITAMIN C PERMEASE FAMILY MEMBER"/>
    <property type="match status" value="1"/>
</dbReference>
<evidence type="ECO:0000256" key="3">
    <source>
        <dbReference type="ARBA" id="ARBA00022692"/>
    </source>
</evidence>
<evidence type="ECO:0000313" key="8">
    <source>
        <dbReference type="EMBL" id="KAJ8047232.1"/>
    </source>
</evidence>
<evidence type="ECO:0000256" key="5">
    <source>
        <dbReference type="ARBA" id="ARBA00023136"/>
    </source>
</evidence>
<dbReference type="Pfam" id="PF00860">
    <property type="entry name" value="Xan_ur_permease"/>
    <property type="match status" value="1"/>
</dbReference>
<accession>A0A9Q1HEZ7</accession>
<comment type="similarity">
    <text evidence="2">Belongs to the nucleobase:cation symporter-2 (NCS2) (TC 2.A.40) family.</text>
</comment>
<name>A0A9Q1HEZ7_HOLLE</name>
<feature type="region of interest" description="Disordered" evidence="6">
    <location>
        <begin position="13"/>
        <end position="33"/>
    </location>
</feature>
<dbReference type="EMBL" id="JAIZAY010000002">
    <property type="protein sequence ID" value="KAJ8047232.1"/>
    <property type="molecule type" value="Genomic_DNA"/>
</dbReference>
<gene>
    <name evidence="8" type="ORF">HOLleu_06185</name>
</gene>
<sequence length="232" mass="25685">MSMLSQFQKIGESMEKEEDLHDGKGASTSPQMSDLAYRIDERPPWMMTIMMAVQVLLLFCGLPIIQGPGAGFIIPAIAALSVRGECPAELTANSTQQERDRLKEEAYNRLNEVQGSVLVASIIQCLIGFTGLMGIFLRYIGPITIAVTLVMIGIGVIPLVMNLAGSHWCISIPTIALVIFFSKILPKWKIPCLGGKQLRLLEFFPVRFEHFSLFFITSFIVRARSDIASVTF</sequence>
<evidence type="ECO:0000256" key="6">
    <source>
        <dbReference type="SAM" id="MobiDB-lite"/>
    </source>
</evidence>
<feature type="transmembrane region" description="Helical" evidence="7">
    <location>
        <begin position="165"/>
        <end position="185"/>
    </location>
</feature>
<reference evidence="8" key="1">
    <citation type="submission" date="2021-10" db="EMBL/GenBank/DDBJ databases">
        <title>Tropical sea cucumber genome reveals ecological adaptation and Cuvierian tubules defense mechanism.</title>
        <authorList>
            <person name="Chen T."/>
        </authorList>
    </citation>
    <scope>NUCLEOTIDE SEQUENCE</scope>
    <source>
        <strain evidence="8">Nanhai2018</strain>
        <tissue evidence="8">Muscle</tissue>
    </source>
</reference>
<protein>
    <submittedName>
        <fullName evidence="8">Solute carrier family 23 member 1</fullName>
    </submittedName>
</protein>
<comment type="caution">
    <text evidence="8">The sequence shown here is derived from an EMBL/GenBank/DDBJ whole genome shotgun (WGS) entry which is preliminary data.</text>
</comment>
<keyword evidence="4 7" id="KW-1133">Transmembrane helix</keyword>
<feature type="transmembrane region" description="Helical" evidence="7">
    <location>
        <begin position="139"/>
        <end position="159"/>
    </location>
</feature>
<evidence type="ECO:0000256" key="2">
    <source>
        <dbReference type="ARBA" id="ARBA00008821"/>
    </source>
</evidence>
<evidence type="ECO:0000256" key="1">
    <source>
        <dbReference type="ARBA" id="ARBA00004141"/>
    </source>
</evidence>
<organism evidence="8 9">
    <name type="scientific">Holothuria leucospilota</name>
    <name type="common">Black long sea cucumber</name>
    <name type="synonym">Mertensiothuria leucospilota</name>
    <dbReference type="NCBI Taxonomy" id="206669"/>
    <lineage>
        <taxon>Eukaryota</taxon>
        <taxon>Metazoa</taxon>
        <taxon>Echinodermata</taxon>
        <taxon>Eleutherozoa</taxon>
        <taxon>Echinozoa</taxon>
        <taxon>Holothuroidea</taxon>
        <taxon>Aspidochirotacea</taxon>
        <taxon>Aspidochirotida</taxon>
        <taxon>Holothuriidae</taxon>
        <taxon>Holothuria</taxon>
    </lineage>
</organism>
<keyword evidence="9" id="KW-1185">Reference proteome</keyword>